<evidence type="ECO:0000313" key="6">
    <source>
        <dbReference type="EMBL" id="GED05851.1"/>
    </source>
</evidence>
<feature type="domain" description="HTH merR-type" evidence="5">
    <location>
        <begin position="13"/>
        <end position="82"/>
    </location>
</feature>
<dbReference type="SUPFAM" id="SSF89082">
    <property type="entry name" value="Antibiotic binding domain of TipA-like multidrug resistance regulators"/>
    <property type="match status" value="1"/>
</dbReference>
<dbReference type="InterPro" id="IPR036244">
    <property type="entry name" value="TipA-like_antibiotic-bd"/>
</dbReference>
<dbReference type="Gene3D" id="1.10.1660.10">
    <property type="match status" value="1"/>
</dbReference>
<sequence length="266" mass="29579">MNNISAANQDSSAFSIAEVAKAAGVTSRTLRHYDHIGLLAPAYTAANGYRFYTQAELVRLQRILLLRQLGLGLETIGDVLDSKQDQELALRTHVEDLLRQRENLDRQISALHHTINSLSTGEAMNLDAAFEGFNEQYKDEVTARWGADAYKKSNDWWRSKSAEERSDFMALVKELNEDWAAVGESGAAPDSEAAQELAARHVRWLGSVPGTPAATGDPLQLKMYVLGLAEMYVADERFAKNYQGHAPLVRDALQIFMENLPEAKEN</sequence>
<evidence type="ECO:0000256" key="4">
    <source>
        <dbReference type="ARBA" id="ARBA00023163"/>
    </source>
</evidence>
<evidence type="ECO:0000259" key="5">
    <source>
        <dbReference type="PROSITE" id="PS50937"/>
    </source>
</evidence>
<dbReference type="GO" id="GO:0003700">
    <property type="term" value="F:DNA-binding transcription factor activity"/>
    <property type="evidence" value="ECO:0007669"/>
    <property type="project" value="InterPro"/>
</dbReference>
<dbReference type="PANTHER" id="PTHR30204">
    <property type="entry name" value="REDOX-CYCLING DRUG-SENSING TRANSCRIPTIONAL ACTIVATOR SOXR"/>
    <property type="match status" value="1"/>
</dbReference>
<name>A0A4Y4DTP1_GLUUR</name>
<dbReference type="Pfam" id="PF13411">
    <property type="entry name" value="MerR_1"/>
    <property type="match status" value="1"/>
</dbReference>
<dbReference type="InterPro" id="IPR000551">
    <property type="entry name" value="MerR-type_HTH_dom"/>
</dbReference>
<accession>A0A4Y4DTP1</accession>
<dbReference type="RefSeq" id="WP_141363337.1">
    <property type="nucleotide sequence ID" value="NZ_BAAAJL010000003.1"/>
</dbReference>
<keyword evidence="2" id="KW-0238">DNA-binding</keyword>
<keyword evidence="7" id="KW-1185">Reference proteome</keyword>
<dbReference type="PANTHER" id="PTHR30204:SF90">
    <property type="entry name" value="HTH-TYPE TRANSCRIPTIONAL ACTIVATOR MTA"/>
    <property type="match status" value="1"/>
</dbReference>
<dbReference type="InterPro" id="IPR047057">
    <property type="entry name" value="MerR_fam"/>
</dbReference>
<keyword evidence="4" id="KW-0804">Transcription</keyword>
<keyword evidence="3" id="KW-0010">Activator</keyword>
<dbReference type="OrthoDB" id="9809391at2"/>
<dbReference type="PROSITE" id="PS50937">
    <property type="entry name" value="HTH_MERR_2"/>
    <property type="match status" value="1"/>
</dbReference>
<protein>
    <submittedName>
        <fullName evidence="6">MerR family transcriptional regulator</fullName>
    </submittedName>
</protein>
<dbReference type="CDD" id="cd01106">
    <property type="entry name" value="HTH_TipAL-Mta"/>
    <property type="match status" value="1"/>
</dbReference>
<evidence type="ECO:0000256" key="2">
    <source>
        <dbReference type="ARBA" id="ARBA00023125"/>
    </source>
</evidence>
<evidence type="ECO:0000256" key="1">
    <source>
        <dbReference type="ARBA" id="ARBA00023015"/>
    </source>
</evidence>
<evidence type="ECO:0000313" key="7">
    <source>
        <dbReference type="Proteomes" id="UP000316612"/>
    </source>
</evidence>
<comment type="caution">
    <text evidence="6">The sequence shown here is derived from an EMBL/GenBank/DDBJ whole genome shotgun (WGS) entry which is preliminary data.</text>
</comment>
<dbReference type="Pfam" id="PF07739">
    <property type="entry name" value="TipAS"/>
    <property type="match status" value="1"/>
</dbReference>
<dbReference type="AlphaFoldDB" id="A0A4Y4DTP1"/>
<dbReference type="Proteomes" id="UP000316612">
    <property type="component" value="Unassembled WGS sequence"/>
</dbReference>
<gene>
    <name evidence="6" type="ORF">AUR04nite_13830</name>
</gene>
<dbReference type="InterPro" id="IPR012925">
    <property type="entry name" value="TipAS_dom"/>
</dbReference>
<proteinExistence type="predicted"/>
<dbReference type="PROSITE" id="PS00552">
    <property type="entry name" value="HTH_MERR_1"/>
    <property type="match status" value="1"/>
</dbReference>
<dbReference type="PRINTS" id="PR00040">
    <property type="entry name" value="HTHMERR"/>
</dbReference>
<dbReference type="Gene3D" id="1.10.490.50">
    <property type="entry name" value="Antibiotic binding domain of TipA-like multidrug resistance regulators"/>
    <property type="match status" value="1"/>
</dbReference>
<organism evidence="6 7">
    <name type="scientific">Glutamicibacter uratoxydans</name>
    <name type="common">Arthrobacter uratoxydans</name>
    <dbReference type="NCBI Taxonomy" id="43667"/>
    <lineage>
        <taxon>Bacteria</taxon>
        <taxon>Bacillati</taxon>
        <taxon>Actinomycetota</taxon>
        <taxon>Actinomycetes</taxon>
        <taxon>Micrococcales</taxon>
        <taxon>Micrococcaceae</taxon>
        <taxon>Glutamicibacter</taxon>
    </lineage>
</organism>
<evidence type="ECO:0000256" key="3">
    <source>
        <dbReference type="ARBA" id="ARBA00023159"/>
    </source>
</evidence>
<dbReference type="InterPro" id="IPR009061">
    <property type="entry name" value="DNA-bd_dom_put_sf"/>
</dbReference>
<keyword evidence="1" id="KW-0805">Transcription regulation</keyword>
<dbReference type="EMBL" id="BJNY01000007">
    <property type="protein sequence ID" value="GED05851.1"/>
    <property type="molecule type" value="Genomic_DNA"/>
</dbReference>
<dbReference type="SUPFAM" id="SSF46955">
    <property type="entry name" value="Putative DNA-binding domain"/>
    <property type="match status" value="1"/>
</dbReference>
<dbReference type="SMART" id="SM00422">
    <property type="entry name" value="HTH_MERR"/>
    <property type="match status" value="1"/>
</dbReference>
<reference evidence="6 7" key="1">
    <citation type="submission" date="2019-06" db="EMBL/GenBank/DDBJ databases">
        <title>Whole genome shotgun sequence of Glutamicibacter uratoxydans NBRC 15515.</title>
        <authorList>
            <person name="Hosoyama A."/>
            <person name="Uohara A."/>
            <person name="Ohji S."/>
            <person name="Ichikawa N."/>
        </authorList>
    </citation>
    <scope>NUCLEOTIDE SEQUENCE [LARGE SCALE GENOMIC DNA]</scope>
    <source>
        <strain evidence="6 7">NBRC 15515</strain>
    </source>
</reference>
<dbReference type="GO" id="GO:0003677">
    <property type="term" value="F:DNA binding"/>
    <property type="evidence" value="ECO:0007669"/>
    <property type="project" value="UniProtKB-KW"/>
</dbReference>